<organism evidence="1 2">
    <name type="scientific">Aromia moschata</name>
    <dbReference type="NCBI Taxonomy" id="1265417"/>
    <lineage>
        <taxon>Eukaryota</taxon>
        <taxon>Metazoa</taxon>
        <taxon>Ecdysozoa</taxon>
        <taxon>Arthropoda</taxon>
        <taxon>Hexapoda</taxon>
        <taxon>Insecta</taxon>
        <taxon>Pterygota</taxon>
        <taxon>Neoptera</taxon>
        <taxon>Endopterygota</taxon>
        <taxon>Coleoptera</taxon>
        <taxon>Polyphaga</taxon>
        <taxon>Cucujiformia</taxon>
        <taxon>Chrysomeloidea</taxon>
        <taxon>Cerambycidae</taxon>
        <taxon>Cerambycinae</taxon>
        <taxon>Callichromatini</taxon>
        <taxon>Aromia</taxon>
    </lineage>
</organism>
<protein>
    <submittedName>
        <fullName evidence="1">Uncharacterized protein</fullName>
    </submittedName>
</protein>
<keyword evidence="2" id="KW-1185">Reference proteome</keyword>
<evidence type="ECO:0000313" key="1">
    <source>
        <dbReference type="EMBL" id="KAJ8952356.1"/>
    </source>
</evidence>
<comment type="caution">
    <text evidence="1">The sequence shown here is derived from an EMBL/GenBank/DDBJ whole genome shotgun (WGS) entry which is preliminary data.</text>
</comment>
<dbReference type="Proteomes" id="UP001162162">
    <property type="component" value="Unassembled WGS sequence"/>
</dbReference>
<sequence length="80" mass="9219">MESQEVNSYMRTTRCKSVTTDAGKVRENKRATFKGLNKYGTCFASQSPRPPPRWPGRGHLEYGIPIRGRLEDGRYPRILF</sequence>
<reference evidence="1" key="1">
    <citation type="journal article" date="2023" name="Insect Mol. Biol.">
        <title>Genome sequencing provides insights into the evolution of gene families encoding plant cell wall-degrading enzymes in longhorned beetles.</title>
        <authorList>
            <person name="Shin N.R."/>
            <person name="Okamura Y."/>
            <person name="Kirsch R."/>
            <person name="Pauchet Y."/>
        </authorList>
    </citation>
    <scope>NUCLEOTIDE SEQUENCE</scope>
    <source>
        <strain evidence="1">AMC_N1</strain>
    </source>
</reference>
<proteinExistence type="predicted"/>
<accession>A0AAV8YN74</accession>
<name>A0AAV8YN74_9CUCU</name>
<dbReference type="AlphaFoldDB" id="A0AAV8YN74"/>
<evidence type="ECO:0000313" key="2">
    <source>
        <dbReference type="Proteomes" id="UP001162162"/>
    </source>
</evidence>
<gene>
    <name evidence="1" type="ORF">NQ318_017250</name>
</gene>
<dbReference type="EMBL" id="JAPWTK010000070">
    <property type="protein sequence ID" value="KAJ8952356.1"/>
    <property type="molecule type" value="Genomic_DNA"/>
</dbReference>